<keyword evidence="2" id="KW-1185">Reference proteome</keyword>
<dbReference type="InterPro" id="IPR047114">
    <property type="entry name" value="YciF"/>
</dbReference>
<comment type="caution">
    <text evidence="1">The sequence shown here is derived from an EMBL/GenBank/DDBJ whole genome shotgun (WGS) entry which is preliminary data.</text>
</comment>
<organism evidence="1 2">
    <name type="scientific">Fodinibius salipaludis</name>
    <dbReference type="NCBI Taxonomy" id="2032627"/>
    <lineage>
        <taxon>Bacteria</taxon>
        <taxon>Pseudomonadati</taxon>
        <taxon>Balneolota</taxon>
        <taxon>Balneolia</taxon>
        <taxon>Balneolales</taxon>
        <taxon>Balneolaceae</taxon>
        <taxon>Fodinibius</taxon>
    </lineage>
</organism>
<gene>
    <name evidence="1" type="ORF">CK503_15085</name>
</gene>
<accession>A0A2A2G6A0</accession>
<reference evidence="1 2" key="1">
    <citation type="submission" date="2017-08" db="EMBL/GenBank/DDBJ databases">
        <title>Aliifodinibius alkalisoli sp. nov., isolated from saline alkaline soil.</title>
        <authorList>
            <person name="Liu D."/>
            <person name="Zhang G."/>
        </authorList>
    </citation>
    <scope>NUCLEOTIDE SEQUENCE [LARGE SCALE GENOMIC DNA]</scope>
    <source>
        <strain evidence="1 2">WN023</strain>
    </source>
</reference>
<dbReference type="RefSeq" id="WP_095607681.1">
    <property type="nucleotide sequence ID" value="NZ_NSKE01000013.1"/>
</dbReference>
<dbReference type="PANTHER" id="PTHR30565:SF9">
    <property type="entry name" value="PROTEIN YCIF"/>
    <property type="match status" value="1"/>
</dbReference>
<dbReference type="InterPro" id="IPR010287">
    <property type="entry name" value="DUF892_YciF-like"/>
</dbReference>
<proteinExistence type="predicted"/>
<protein>
    <submittedName>
        <fullName evidence="1">Uncharacterized protein</fullName>
    </submittedName>
</protein>
<dbReference type="AlphaFoldDB" id="A0A2A2G6A0"/>
<dbReference type="Proteomes" id="UP000218831">
    <property type="component" value="Unassembled WGS sequence"/>
</dbReference>
<dbReference type="Pfam" id="PF05974">
    <property type="entry name" value="DUF892"/>
    <property type="match status" value="1"/>
</dbReference>
<dbReference type="PANTHER" id="PTHR30565">
    <property type="entry name" value="PROTEIN YCIF"/>
    <property type="match status" value="1"/>
</dbReference>
<dbReference type="SUPFAM" id="SSF47240">
    <property type="entry name" value="Ferritin-like"/>
    <property type="match status" value="1"/>
</dbReference>
<evidence type="ECO:0000313" key="1">
    <source>
        <dbReference type="EMBL" id="PAU92828.1"/>
    </source>
</evidence>
<dbReference type="Gene3D" id="1.20.1260.10">
    <property type="match status" value="1"/>
</dbReference>
<name>A0A2A2G6A0_9BACT</name>
<dbReference type="EMBL" id="NSKE01000013">
    <property type="protein sequence ID" value="PAU92828.1"/>
    <property type="molecule type" value="Genomic_DNA"/>
</dbReference>
<dbReference type="OrthoDB" id="9795056at2"/>
<dbReference type="InterPro" id="IPR012347">
    <property type="entry name" value="Ferritin-like"/>
</dbReference>
<evidence type="ECO:0000313" key="2">
    <source>
        <dbReference type="Proteomes" id="UP000218831"/>
    </source>
</evidence>
<sequence length="164" mass="18812">MSTLKNLEDLFEHQLKDIYSAENQIIAAFPKMIEHAFSDKLKKAFRYHLEETEVHVERLKNIGSEFNTHVTGETCKGMKGLISEAEAFINEDTERNIRDAGLIANAQRMEHYEIAAYGTVVEYAKVLGYREAARLLEQSLQEERNADEKLTDLAVEMMNMKAKV</sequence>
<dbReference type="CDD" id="cd07909">
    <property type="entry name" value="YciF"/>
    <property type="match status" value="1"/>
</dbReference>
<dbReference type="InterPro" id="IPR009078">
    <property type="entry name" value="Ferritin-like_SF"/>
</dbReference>